<protein>
    <recommendedName>
        <fullName evidence="1">SsuA/THI5-like domain-containing protein</fullName>
    </recommendedName>
</protein>
<comment type="caution">
    <text evidence="2">The sequence shown here is derived from an EMBL/GenBank/DDBJ whole genome shotgun (WGS) entry which is preliminary data.</text>
</comment>
<evidence type="ECO:0000259" key="1">
    <source>
        <dbReference type="Pfam" id="PF09084"/>
    </source>
</evidence>
<evidence type="ECO:0000313" key="2">
    <source>
        <dbReference type="EMBL" id="KHL02939.1"/>
    </source>
</evidence>
<dbReference type="Pfam" id="PF09084">
    <property type="entry name" value="NMT1"/>
    <property type="match status" value="1"/>
</dbReference>
<dbReference type="OrthoDB" id="3805543at2"/>
<feature type="domain" description="SsuA/THI5-like" evidence="1">
    <location>
        <begin position="25"/>
        <end position="240"/>
    </location>
</feature>
<dbReference type="Gene3D" id="3.40.190.10">
    <property type="entry name" value="Periplasmic binding protein-like II"/>
    <property type="match status" value="2"/>
</dbReference>
<name>A0A0B2AM91_9MICC</name>
<dbReference type="RefSeq" id="WP_043123555.1">
    <property type="nucleotide sequence ID" value="NZ_JTDL01000109.1"/>
</dbReference>
<dbReference type="STRING" id="1338436.LK10_11155"/>
<dbReference type="SUPFAM" id="SSF53850">
    <property type="entry name" value="Periplasmic binding protein-like II"/>
    <property type="match status" value="1"/>
</dbReference>
<dbReference type="InterPro" id="IPR015168">
    <property type="entry name" value="SsuA/THI5"/>
</dbReference>
<dbReference type="Proteomes" id="UP000030982">
    <property type="component" value="Unassembled WGS sequence"/>
</dbReference>
<accession>A0A0B2AM91</accession>
<keyword evidence="3" id="KW-1185">Reference proteome</keyword>
<gene>
    <name evidence="2" type="ORF">LK10_11155</name>
</gene>
<evidence type="ECO:0000313" key="3">
    <source>
        <dbReference type="Proteomes" id="UP000030982"/>
    </source>
</evidence>
<sequence>MTGPWTVALRDYPHTQAIKDGSVAPEGVELEFVEVEPIHRAFAPMVRESRYDVCEMAIATLFQAIEAGRPVVALPVVLHGNFHHRSISVWDGEDRVRPEDLAGRRVGVRAHSQTTGLWVRGMLRDTYGLRSQDVTWVTTEGPHVASAPEPANVERTDRKLVDLLRAGEVSAVVMGARSADHVDGLTPLIQDWKARQEEYYEEHGWVPINHLAVVRRELVESDPEGVRAVYRALQRSIDAARPEVPTGTTRELVVQYGLTDTLLSTLETALRYAREQEIIRGDLSVEEIFADFTQHVGEA</sequence>
<proteinExistence type="predicted"/>
<reference evidence="2 3" key="1">
    <citation type="submission" date="2014-09" db="EMBL/GenBank/DDBJ databases">
        <title>Genome sequence of Sinomonas sp. MUSC 117.</title>
        <authorList>
            <person name="Lee L.-H."/>
        </authorList>
    </citation>
    <scope>NUCLEOTIDE SEQUENCE [LARGE SCALE GENOMIC DNA]</scope>
    <source>
        <strain evidence="2 3">MUSC 117</strain>
    </source>
</reference>
<organism evidence="2 3">
    <name type="scientific">Sinomonas humi</name>
    <dbReference type="NCBI Taxonomy" id="1338436"/>
    <lineage>
        <taxon>Bacteria</taxon>
        <taxon>Bacillati</taxon>
        <taxon>Actinomycetota</taxon>
        <taxon>Actinomycetes</taxon>
        <taxon>Micrococcales</taxon>
        <taxon>Micrococcaceae</taxon>
        <taxon>Sinomonas</taxon>
    </lineage>
</organism>
<dbReference type="EMBL" id="JTDL01000109">
    <property type="protein sequence ID" value="KHL02939.1"/>
    <property type="molecule type" value="Genomic_DNA"/>
</dbReference>
<dbReference type="AlphaFoldDB" id="A0A0B2AM91"/>